<evidence type="ECO:0000256" key="1">
    <source>
        <dbReference type="SAM" id="MobiDB-lite"/>
    </source>
</evidence>
<name>A0A427A1H3_ENSVE</name>
<reference evidence="2 3" key="1">
    <citation type="journal article" date="2014" name="Agronomy (Basel)">
        <title>A Draft Genome Sequence for Ensete ventricosum, the Drought-Tolerant Tree Against Hunger.</title>
        <authorList>
            <person name="Harrison J."/>
            <person name="Moore K.A."/>
            <person name="Paszkiewicz K."/>
            <person name="Jones T."/>
            <person name="Grant M."/>
            <person name="Ambacheew D."/>
            <person name="Muzemil S."/>
            <person name="Studholme D.J."/>
        </authorList>
    </citation>
    <scope>NUCLEOTIDE SEQUENCE [LARGE SCALE GENOMIC DNA]</scope>
</reference>
<protein>
    <submittedName>
        <fullName evidence="2">Uncharacterized protein</fullName>
    </submittedName>
</protein>
<dbReference type="Proteomes" id="UP000287651">
    <property type="component" value="Unassembled WGS sequence"/>
</dbReference>
<feature type="region of interest" description="Disordered" evidence="1">
    <location>
        <begin position="1"/>
        <end position="28"/>
    </location>
</feature>
<evidence type="ECO:0000313" key="2">
    <source>
        <dbReference type="EMBL" id="RRT70048.1"/>
    </source>
</evidence>
<proteinExistence type="predicted"/>
<dbReference type="EMBL" id="AMZH03004146">
    <property type="protein sequence ID" value="RRT70048.1"/>
    <property type="molecule type" value="Genomic_DNA"/>
</dbReference>
<comment type="caution">
    <text evidence="2">The sequence shown here is derived from an EMBL/GenBank/DDBJ whole genome shotgun (WGS) entry which is preliminary data.</text>
</comment>
<evidence type="ECO:0000313" key="3">
    <source>
        <dbReference type="Proteomes" id="UP000287651"/>
    </source>
</evidence>
<feature type="non-terminal residue" evidence="2">
    <location>
        <position position="1"/>
    </location>
</feature>
<sequence length="86" mass="9854">PPALTGARPRPCPLPPRAPSRGNTSTSILPTTLCRQRPRPTLFKPCLAYPEYLRFDDDFVPVQLNCYSGLYRNLFRTKLLWSLIHL</sequence>
<organism evidence="2 3">
    <name type="scientific">Ensete ventricosum</name>
    <name type="common">Abyssinian banana</name>
    <name type="synonym">Musa ensete</name>
    <dbReference type="NCBI Taxonomy" id="4639"/>
    <lineage>
        <taxon>Eukaryota</taxon>
        <taxon>Viridiplantae</taxon>
        <taxon>Streptophyta</taxon>
        <taxon>Embryophyta</taxon>
        <taxon>Tracheophyta</taxon>
        <taxon>Spermatophyta</taxon>
        <taxon>Magnoliopsida</taxon>
        <taxon>Liliopsida</taxon>
        <taxon>Zingiberales</taxon>
        <taxon>Musaceae</taxon>
        <taxon>Ensete</taxon>
    </lineage>
</organism>
<dbReference type="AlphaFoldDB" id="A0A427A1H3"/>
<gene>
    <name evidence="2" type="ORF">B296_00036790</name>
</gene>
<accession>A0A427A1H3</accession>